<dbReference type="Pfam" id="PF13581">
    <property type="entry name" value="HATPase_c_2"/>
    <property type="match status" value="1"/>
</dbReference>
<feature type="domain" description="Histidine kinase/HSP90-like ATPase" evidence="2">
    <location>
        <begin position="29"/>
        <end position="134"/>
    </location>
</feature>
<evidence type="ECO:0000313" key="4">
    <source>
        <dbReference type="Proteomes" id="UP001501710"/>
    </source>
</evidence>
<keyword evidence="1" id="KW-0723">Serine/threonine-protein kinase</keyword>
<evidence type="ECO:0000313" key="3">
    <source>
        <dbReference type="EMBL" id="GAA4227302.1"/>
    </source>
</evidence>
<comment type="caution">
    <text evidence="3">The sequence shown here is derived from an EMBL/GenBank/DDBJ whole genome shotgun (WGS) entry which is preliminary data.</text>
</comment>
<protein>
    <recommendedName>
        <fullName evidence="2">Histidine kinase/HSP90-like ATPase domain-containing protein</fullName>
    </recommendedName>
</protein>
<proteinExistence type="predicted"/>
<keyword evidence="4" id="KW-1185">Reference proteome</keyword>
<dbReference type="PANTHER" id="PTHR35526:SF3">
    <property type="entry name" value="ANTI-SIGMA-F FACTOR RSBW"/>
    <property type="match status" value="1"/>
</dbReference>
<dbReference type="EMBL" id="BAABAS010000004">
    <property type="protein sequence ID" value="GAA4227302.1"/>
    <property type="molecule type" value="Genomic_DNA"/>
</dbReference>
<name>A0ABP8BVR1_9ACTN</name>
<reference evidence="4" key="1">
    <citation type="journal article" date="2019" name="Int. J. Syst. Evol. Microbiol.">
        <title>The Global Catalogue of Microorganisms (GCM) 10K type strain sequencing project: providing services to taxonomists for standard genome sequencing and annotation.</title>
        <authorList>
            <consortium name="The Broad Institute Genomics Platform"/>
            <consortium name="The Broad Institute Genome Sequencing Center for Infectious Disease"/>
            <person name="Wu L."/>
            <person name="Ma J."/>
        </authorList>
    </citation>
    <scope>NUCLEOTIDE SEQUENCE [LARGE SCALE GENOMIC DNA]</scope>
    <source>
        <strain evidence="4">JCM 17440</strain>
    </source>
</reference>
<evidence type="ECO:0000259" key="2">
    <source>
        <dbReference type="Pfam" id="PF13581"/>
    </source>
</evidence>
<dbReference type="InterPro" id="IPR050267">
    <property type="entry name" value="Anti-sigma-factor_SerPK"/>
</dbReference>
<organism evidence="3 4">
    <name type="scientific">Actinomadura meridiana</name>
    <dbReference type="NCBI Taxonomy" id="559626"/>
    <lineage>
        <taxon>Bacteria</taxon>
        <taxon>Bacillati</taxon>
        <taxon>Actinomycetota</taxon>
        <taxon>Actinomycetes</taxon>
        <taxon>Streptosporangiales</taxon>
        <taxon>Thermomonosporaceae</taxon>
        <taxon>Actinomadura</taxon>
    </lineage>
</organism>
<dbReference type="InterPro" id="IPR036890">
    <property type="entry name" value="HATPase_C_sf"/>
</dbReference>
<accession>A0ABP8BVR1</accession>
<dbReference type="PANTHER" id="PTHR35526">
    <property type="entry name" value="ANTI-SIGMA-F FACTOR RSBW-RELATED"/>
    <property type="match status" value="1"/>
</dbReference>
<gene>
    <name evidence="3" type="ORF">GCM10022254_14650</name>
</gene>
<keyword evidence="1" id="KW-0808">Transferase</keyword>
<dbReference type="Proteomes" id="UP001501710">
    <property type="component" value="Unassembled WGS sequence"/>
</dbReference>
<keyword evidence="1" id="KW-0418">Kinase</keyword>
<dbReference type="Gene3D" id="3.30.565.10">
    <property type="entry name" value="Histidine kinase-like ATPase, C-terminal domain"/>
    <property type="match status" value="1"/>
</dbReference>
<evidence type="ECO:0000256" key="1">
    <source>
        <dbReference type="ARBA" id="ARBA00022527"/>
    </source>
</evidence>
<dbReference type="CDD" id="cd16936">
    <property type="entry name" value="HATPase_RsbW-like"/>
    <property type="match status" value="1"/>
</dbReference>
<dbReference type="SUPFAM" id="SSF55874">
    <property type="entry name" value="ATPase domain of HSP90 chaperone/DNA topoisomerase II/histidine kinase"/>
    <property type="match status" value="1"/>
</dbReference>
<sequence length="143" mass="14914">MTTCGAGGLRLLGVLTLPGVKRSVRHARVFLVVTLVPEHLAAGGDLLDDMTLVVDEFAANGIRHTASGRGGKIHIALWAGKGVLRAEVSDDGAGGARPVLRDADDESGRGLHIVEALAVRWGHHADGPRTTVWAEFVARGGEG</sequence>
<dbReference type="InterPro" id="IPR003594">
    <property type="entry name" value="HATPase_dom"/>
</dbReference>